<evidence type="ECO:0000256" key="1">
    <source>
        <dbReference type="SAM" id="MobiDB-lite"/>
    </source>
</evidence>
<evidence type="ECO:0000313" key="3">
    <source>
        <dbReference type="Proteomes" id="UP001418222"/>
    </source>
</evidence>
<accession>A0AAP0FWK5</accession>
<name>A0AAP0FWK5_9ASPA</name>
<comment type="caution">
    <text evidence="2">The sequence shown here is derived from an EMBL/GenBank/DDBJ whole genome shotgun (WGS) entry which is preliminary data.</text>
</comment>
<organism evidence="2 3">
    <name type="scientific">Platanthera zijinensis</name>
    <dbReference type="NCBI Taxonomy" id="2320716"/>
    <lineage>
        <taxon>Eukaryota</taxon>
        <taxon>Viridiplantae</taxon>
        <taxon>Streptophyta</taxon>
        <taxon>Embryophyta</taxon>
        <taxon>Tracheophyta</taxon>
        <taxon>Spermatophyta</taxon>
        <taxon>Magnoliopsida</taxon>
        <taxon>Liliopsida</taxon>
        <taxon>Asparagales</taxon>
        <taxon>Orchidaceae</taxon>
        <taxon>Orchidoideae</taxon>
        <taxon>Orchideae</taxon>
        <taxon>Orchidinae</taxon>
        <taxon>Platanthera</taxon>
    </lineage>
</organism>
<sequence>MTQPPLTSKGKMSLRIFLQRTSSPRPSPLRPSSFVTTYTSHSSTISTTTRPTPSSLAWSHRNVRRNFHCRSNNVGNLSSAISMSRISCRKLLYSSFSPYL</sequence>
<dbReference type="Proteomes" id="UP001418222">
    <property type="component" value="Unassembled WGS sequence"/>
</dbReference>
<evidence type="ECO:0000313" key="2">
    <source>
        <dbReference type="EMBL" id="KAK8919353.1"/>
    </source>
</evidence>
<reference evidence="2 3" key="1">
    <citation type="journal article" date="2022" name="Nat. Plants">
        <title>Genomes of leafy and leafless Platanthera orchids illuminate the evolution of mycoheterotrophy.</title>
        <authorList>
            <person name="Li M.H."/>
            <person name="Liu K.W."/>
            <person name="Li Z."/>
            <person name="Lu H.C."/>
            <person name="Ye Q.L."/>
            <person name="Zhang D."/>
            <person name="Wang J.Y."/>
            <person name="Li Y.F."/>
            <person name="Zhong Z.M."/>
            <person name="Liu X."/>
            <person name="Yu X."/>
            <person name="Liu D.K."/>
            <person name="Tu X.D."/>
            <person name="Liu B."/>
            <person name="Hao Y."/>
            <person name="Liao X.Y."/>
            <person name="Jiang Y.T."/>
            <person name="Sun W.H."/>
            <person name="Chen J."/>
            <person name="Chen Y.Q."/>
            <person name="Ai Y."/>
            <person name="Zhai J.W."/>
            <person name="Wu S.S."/>
            <person name="Zhou Z."/>
            <person name="Hsiao Y.Y."/>
            <person name="Wu W.L."/>
            <person name="Chen Y.Y."/>
            <person name="Lin Y.F."/>
            <person name="Hsu J.L."/>
            <person name="Li C.Y."/>
            <person name="Wang Z.W."/>
            <person name="Zhao X."/>
            <person name="Zhong W.Y."/>
            <person name="Ma X.K."/>
            <person name="Ma L."/>
            <person name="Huang J."/>
            <person name="Chen G.Z."/>
            <person name="Huang M.Z."/>
            <person name="Huang L."/>
            <person name="Peng D.H."/>
            <person name="Luo Y.B."/>
            <person name="Zou S.Q."/>
            <person name="Chen S.P."/>
            <person name="Lan S."/>
            <person name="Tsai W.C."/>
            <person name="Van de Peer Y."/>
            <person name="Liu Z.J."/>
        </authorList>
    </citation>
    <scope>NUCLEOTIDE SEQUENCE [LARGE SCALE GENOMIC DNA]</scope>
    <source>
        <strain evidence="2">Lor287</strain>
    </source>
</reference>
<feature type="region of interest" description="Disordered" evidence="1">
    <location>
        <begin position="21"/>
        <end position="56"/>
    </location>
</feature>
<protein>
    <submittedName>
        <fullName evidence="2">Uncharacterized protein</fullName>
    </submittedName>
</protein>
<gene>
    <name evidence="2" type="ORF">KSP39_PZI021145</name>
</gene>
<keyword evidence="3" id="KW-1185">Reference proteome</keyword>
<proteinExistence type="predicted"/>
<feature type="compositionally biased region" description="Low complexity" evidence="1">
    <location>
        <begin position="30"/>
        <end position="55"/>
    </location>
</feature>
<dbReference type="AlphaFoldDB" id="A0AAP0FWK5"/>
<dbReference type="EMBL" id="JBBWWQ010000019">
    <property type="protein sequence ID" value="KAK8919353.1"/>
    <property type="molecule type" value="Genomic_DNA"/>
</dbReference>